<dbReference type="Proteomes" id="UP000235145">
    <property type="component" value="Unassembled WGS sequence"/>
</dbReference>
<comment type="caution">
    <text evidence="1">The sequence shown here is derived from an EMBL/GenBank/DDBJ whole genome shotgun (WGS) entry which is preliminary data.</text>
</comment>
<evidence type="ECO:0008006" key="3">
    <source>
        <dbReference type="Google" id="ProtNLM"/>
    </source>
</evidence>
<evidence type="ECO:0000313" key="2">
    <source>
        <dbReference type="Proteomes" id="UP000235145"/>
    </source>
</evidence>
<protein>
    <recommendedName>
        <fullName evidence="3">Reverse transcriptase Ty1/copia-type domain-containing protein</fullName>
    </recommendedName>
</protein>
<gene>
    <name evidence="1" type="ORF">LSAT_V11C400193800</name>
</gene>
<organism evidence="1 2">
    <name type="scientific">Lactuca sativa</name>
    <name type="common">Garden lettuce</name>
    <dbReference type="NCBI Taxonomy" id="4236"/>
    <lineage>
        <taxon>Eukaryota</taxon>
        <taxon>Viridiplantae</taxon>
        <taxon>Streptophyta</taxon>
        <taxon>Embryophyta</taxon>
        <taxon>Tracheophyta</taxon>
        <taxon>Spermatophyta</taxon>
        <taxon>Magnoliopsida</taxon>
        <taxon>eudicotyledons</taxon>
        <taxon>Gunneridae</taxon>
        <taxon>Pentapetalae</taxon>
        <taxon>asterids</taxon>
        <taxon>campanulids</taxon>
        <taxon>Asterales</taxon>
        <taxon>Asteraceae</taxon>
        <taxon>Cichorioideae</taxon>
        <taxon>Cichorieae</taxon>
        <taxon>Lactucinae</taxon>
        <taxon>Lactuca</taxon>
    </lineage>
</organism>
<evidence type="ECO:0000313" key="1">
    <source>
        <dbReference type="EMBL" id="KAJ0210187.1"/>
    </source>
</evidence>
<dbReference type="AlphaFoldDB" id="A0A9R1VMK9"/>
<proteinExistence type="predicted"/>
<reference evidence="1 2" key="1">
    <citation type="journal article" date="2017" name="Nat. Commun.">
        <title>Genome assembly with in vitro proximity ligation data and whole-genome triplication in lettuce.</title>
        <authorList>
            <person name="Reyes-Chin-Wo S."/>
            <person name="Wang Z."/>
            <person name="Yang X."/>
            <person name="Kozik A."/>
            <person name="Arikit S."/>
            <person name="Song C."/>
            <person name="Xia L."/>
            <person name="Froenicke L."/>
            <person name="Lavelle D.O."/>
            <person name="Truco M.J."/>
            <person name="Xia R."/>
            <person name="Zhu S."/>
            <person name="Xu C."/>
            <person name="Xu H."/>
            <person name="Xu X."/>
            <person name="Cox K."/>
            <person name="Korf I."/>
            <person name="Meyers B.C."/>
            <person name="Michelmore R.W."/>
        </authorList>
    </citation>
    <scope>NUCLEOTIDE SEQUENCE [LARGE SCALE GENOMIC DNA]</scope>
    <source>
        <strain evidence="2">cv. Salinas</strain>
        <tissue evidence="1">Seedlings</tissue>
    </source>
</reference>
<sequence>MYLLVYLDDLILTARLHNEFARKDIGDLNSFLGLEVACTNDCLFLSQSKYVRDILDRADLLDAKPIHTALAPHNTSSIIGYSDADCGRCVAARRSTYEIFKCVLCSYPFLLYTMCKLLFYKYIVSPPILVSRFSRSHL</sequence>
<dbReference type="EMBL" id="NBSK02000004">
    <property type="protein sequence ID" value="KAJ0210187.1"/>
    <property type="molecule type" value="Genomic_DNA"/>
</dbReference>
<accession>A0A9R1VMK9</accession>
<keyword evidence="2" id="KW-1185">Reference proteome</keyword>
<name>A0A9R1VMK9_LACSA</name>